<name>A0A3B1B8U6_9ZZZZ</name>
<keyword evidence="5 6" id="KW-0472">Membrane</keyword>
<keyword evidence="3 6" id="KW-0812">Transmembrane</keyword>
<evidence type="ECO:0000256" key="3">
    <source>
        <dbReference type="ARBA" id="ARBA00022692"/>
    </source>
</evidence>
<evidence type="ECO:0000256" key="2">
    <source>
        <dbReference type="ARBA" id="ARBA00022475"/>
    </source>
</evidence>
<dbReference type="GO" id="GO:0005886">
    <property type="term" value="C:plasma membrane"/>
    <property type="evidence" value="ECO:0007669"/>
    <property type="project" value="UniProtKB-SubCell"/>
</dbReference>
<feature type="non-terminal residue" evidence="8">
    <location>
        <position position="186"/>
    </location>
</feature>
<gene>
    <name evidence="8" type="ORF">MNBD_GAMMA26-1765</name>
</gene>
<reference evidence="8" key="1">
    <citation type="submission" date="2018-06" db="EMBL/GenBank/DDBJ databases">
        <authorList>
            <person name="Zhirakovskaya E."/>
        </authorList>
    </citation>
    <scope>NUCLEOTIDE SEQUENCE</scope>
</reference>
<dbReference type="InterPro" id="IPR025383">
    <property type="entry name" value="MrpA_C/MbhD"/>
</dbReference>
<dbReference type="Pfam" id="PF13244">
    <property type="entry name" value="MbhD"/>
    <property type="match status" value="1"/>
</dbReference>
<dbReference type="PANTHER" id="PTHR43373:SF1">
    <property type="entry name" value="NA(+)_H(+) ANTIPORTER SUBUNIT A"/>
    <property type="match status" value="1"/>
</dbReference>
<feature type="transmembrane region" description="Helical" evidence="6">
    <location>
        <begin position="6"/>
        <end position="27"/>
    </location>
</feature>
<feature type="transmembrane region" description="Helical" evidence="6">
    <location>
        <begin position="98"/>
        <end position="119"/>
    </location>
</feature>
<sequence length="186" mass="19585">METMSLLAMLLDALLGLGLLGLAWLLLSCRDLFKAIVLFVAFGLLMAIAWVRLDAPDVALAEVAIGAGLTGALLMSALAKLPVDNPPGRYSNEKTHWLLPLTLALMLLLVASGLGYALWSLPGIAPGLSGEVAANLEQSGVNHPVTAVLLNFRGYDTLLEIVVLLLALLGVWSLNSVEGPPHASEK</sequence>
<protein>
    <submittedName>
        <fullName evidence="8">Na(+) H(+) antiporter subunit B</fullName>
    </submittedName>
</protein>
<feature type="domain" description="MrpA C-terminal/MbhD" evidence="7">
    <location>
        <begin position="18"/>
        <end position="82"/>
    </location>
</feature>
<feature type="transmembrane region" description="Helical" evidence="6">
    <location>
        <begin position="158"/>
        <end position="177"/>
    </location>
</feature>
<evidence type="ECO:0000256" key="4">
    <source>
        <dbReference type="ARBA" id="ARBA00022989"/>
    </source>
</evidence>
<evidence type="ECO:0000259" key="7">
    <source>
        <dbReference type="Pfam" id="PF13244"/>
    </source>
</evidence>
<dbReference type="AlphaFoldDB" id="A0A3B1B8U6"/>
<evidence type="ECO:0000313" key="8">
    <source>
        <dbReference type="EMBL" id="VAX07828.1"/>
    </source>
</evidence>
<keyword evidence="4 6" id="KW-1133">Transmembrane helix</keyword>
<feature type="transmembrane region" description="Helical" evidence="6">
    <location>
        <begin position="32"/>
        <end position="53"/>
    </location>
</feature>
<evidence type="ECO:0000256" key="1">
    <source>
        <dbReference type="ARBA" id="ARBA00004651"/>
    </source>
</evidence>
<evidence type="ECO:0000256" key="5">
    <source>
        <dbReference type="ARBA" id="ARBA00023136"/>
    </source>
</evidence>
<organism evidence="8">
    <name type="scientific">hydrothermal vent metagenome</name>
    <dbReference type="NCBI Taxonomy" id="652676"/>
    <lineage>
        <taxon>unclassified sequences</taxon>
        <taxon>metagenomes</taxon>
        <taxon>ecological metagenomes</taxon>
    </lineage>
</organism>
<dbReference type="PANTHER" id="PTHR43373">
    <property type="entry name" value="NA(+)/H(+) ANTIPORTER SUBUNIT"/>
    <property type="match status" value="1"/>
</dbReference>
<dbReference type="InterPro" id="IPR050616">
    <property type="entry name" value="CPA3_Na-H_Antiporter_A"/>
</dbReference>
<keyword evidence="2" id="KW-1003">Cell membrane</keyword>
<proteinExistence type="predicted"/>
<dbReference type="InterPro" id="IPR042106">
    <property type="entry name" value="Nuo/plastoQ_OxRdtase_6_NuoJ"/>
</dbReference>
<evidence type="ECO:0000256" key="6">
    <source>
        <dbReference type="SAM" id="Phobius"/>
    </source>
</evidence>
<accession>A0A3B1B8U6</accession>
<dbReference type="EMBL" id="UOFX01000032">
    <property type="protein sequence ID" value="VAX07828.1"/>
    <property type="molecule type" value="Genomic_DNA"/>
</dbReference>
<comment type="subcellular location">
    <subcellularLocation>
        <location evidence="1">Cell membrane</location>
        <topology evidence="1">Multi-pass membrane protein</topology>
    </subcellularLocation>
</comment>
<feature type="transmembrane region" description="Helical" evidence="6">
    <location>
        <begin position="59"/>
        <end position="78"/>
    </location>
</feature>
<dbReference type="Gene3D" id="1.20.120.1200">
    <property type="entry name" value="NADH-ubiquinone/plastoquinone oxidoreductase chain 6, subunit NuoJ"/>
    <property type="match status" value="1"/>
</dbReference>